<dbReference type="Pfam" id="PF01507">
    <property type="entry name" value="PAPS_reduct"/>
    <property type="match status" value="1"/>
</dbReference>
<reference evidence="6 7" key="1">
    <citation type="submission" date="2018-10" db="EMBL/GenBank/DDBJ databases">
        <title>Isolation, diversity and antibacterial activity of antinobacteria from the wheat rhizosphere soil.</title>
        <authorList>
            <person name="Sun T."/>
        </authorList>
    </citation>
    <scope>NUCLEOTIDE SEQUENCE [LARGE SCALE GENOMIC DNA]</scope>
    <source>
        <strain evidence="6 7">SJ-23</strain>
    </source>
</reference>
<dbReference type="SUPFAM" id="SSF52402">
    <property type="entry name" value="Adenine nucleotide alpha hydrolases-like"/>
    <property type="match status" value="1"/>
</dbReference>
<dbReference type="HAMAP" id="MF_00063">
    <property type="entry name" value="CysH"/>
    <property type="match status" value="1"/>
</dbReference>
<dbReference type="GO" id="GO:0019379">
    <property type="term" value="P:sulfate assimilation, phosphoadenylyl sulfate reduction by phosphoadenylyl-sulfate reductase (thioredoxin)"/>
    <property type="evidence" value="ECO:0007669"/>
    <property type="project" value="UniProtKB-UniRule"/>
</dbReference>
<keyword evidence="4" id="KW-0411">Iron-sulfur</keyword>
<dbReference type="GO" id="GO:0005737">
    <property type="term" value="C:cytoplasm"/>
    <property type="evidence" value="ECO:0007669"/>
    <property type="project" value="UniProtKB-SubCell"/>
</dbReference>
<feature type="domain" description="Phosphoadenosine phosphosulphate reductase" evidence="5">
    <location>
        <begin position="115"/>
        <end position="281"/>
    </location>
</feature>
<dbReference type="EC" id="1.8.4.10" evidence="4"/>
<dbReference type="PANTHER" id="PTHR46509">
    <property type="entry name" value="PHOSPHOADENOSINE PHOSPHOSULFATE REDUCTASE"/>
    <property type="match status" value="1"/>
</dbReference>
<dbReference type="GO" id="GO:0043866">
    <property type="term" value="F:adenylyl-sulfate reductase (thioredoxin) activity"/>
    <property type="evidence" value="ECO:0007669"/>
    <property type="project" value="UniProtKB-EC"/>
</dbReference>
<comment type="cofactor">
    <cofactor evidence="4">
        <name>[4Fe-4S] cluster</name>
        <dbReference type="ChEBI" id="CHEBI:49883"/>
    </cofactor>
    <text evidence="4">Binds 1 [4Fe-4S] cluster per subunit.</text>
</comment>
<comment type="caution">
    <text evidence="6">The sequence shown here is derived from an EMBL/GenBank/DDBJ whole genome shotgun (WGS) entry which is preliminary data.</text>
</comment>
<dbReference type="Proteomes" id="UP000275048">
    <property type="component" value="Unassembled WGS sequence"/>
</dbReference>
<dbReference type="GO" id="GO:0004604">
    <property type="term" value="F:phosphoadenylyl-sulfate reductase (thioredoxin) activity"/>
    <property type="evidence" value="ECO:0007669"/>
    <property type="project" value="UniProtKB-UniRule"/>
</dbReference>
<comment type="catalytic activity">
    <reaction evidence="4">
        <text>[thioredoxin]-disulfide + sulfite + AMP + 2 H(+) = adenosine 5'-phosphosulfate + [thioredoxin]-dithiol</text>
        <dbReference type="Rhea" id="RHEA:21976"/>
        <dbReference type="Rhea" id="RHEA-COMP:10698"/>
        <dbReference type="Rhea" id="RHEA-COMP:10700"/>
        <dbReference type="ChEBI" id="CHEBI:15378"/>
        <dbReference type="ChEBI" id="CHEBI:17359"/>
        <dbReference type="ChEBI" id="CHEBI:29950"/>
        <dbReference type="ChEBI" id="CHEBI:50058"/>
        <dbReference type="ChEBI" id="CHEBI:58243"/>
        <dbReference type="ChEBI" id="CHEBI:456215"/>
        <dbReference type="EC" id="1.8.4.10"/>
    </reaction>
</comment>
<evidence type="ECO:0000259" key="5">
    <source>
        <dbReference type="Pfam" id="PF01507"/>
    </source>
</evidence>
<dbReference type="AlphaFoldDB" id="A0A3M8AJK6"/>
<feature type="binding site" evidence="4">
    <location>
        <position position="275"/>
    </location>
    <ligand>
        <name>[4Fe-4S] cluster</name>
        <dbReference type="ChEBI" id="CHEBI:49883"/>
    </ligand>
</feature>
<keyword evidence="2 4" id="KW-0560">Oxidoreductase</keyword>
<feature type="binding site" evidence="4">
    <location>
        <position position="278"/>
    </location>
    <ligand>
        <name>[4Fe-4S] cluster</name>
        <dbReference type="ChEBI" id="CHEBI:49883"/>
    </ligand>
</feature>
<accession>A0A3M8AJK6</accession>
<evidence type="ECO:0000256" key="2">
    <source>
        <dbReference type="ARBA" id="ARBA00023002"/>
    </source>
</evidence>
<comment type="function">
    <text evidence="4">Catalyzes the formation of sulfite from adenosine 5'-phosphosulfate (APS) using thioredoxin as an electron donor.</text>
</comment>
<dbReference type="PANTHER" id="PTHR46509:SF1">
    <property type="entry name" value="PHOSPHOADENOSINE PHOSPHOSULFATE REDUCTASE"/>
    <property type="match status" value="1"/>
</dbReference>
<sequence>MSARNIGLTSAGRGASASERLETLTASAAGRVASASERLETNAPAGRVAPEARIETTALSAPRPTRPAHLRSADELRALAEAGNALLSPEGGPEASAAEVVAWVAANFTTDAAAVACSMADAVLPHVVAAALPGVDVLFLDTGYHFTETYVTRDEVARALDVRIVDVLPEQTVAEQDAEFGAELFARDPGLCCARRKVEPLQRALGGYEVWFTGVRREEAPTRTDTPLVTYDERNGLVKVNPLAAWTFDELLDYAGAHQVPVNLLMSHGYPSIGCEPCTKPVAAGEDPRSGRWAGLAKTECGLHL</sequence>
<dbReference type="Gene3D" id="3.40.50.620">
    <property type="entry name" value="HUPs"/>
    <property type="match status" value="1"/>
</dbReference>
<keyword evidence="4" id="KW-0479">Metal-binding</keyword>
<evidence type="ECO:0000313" key="7">
    <source>
        <dbReference type="Proteomes" id="UP000275048"/>
    </source>
</evidence>
<comment type="pathway">
    <text evidence="3 4">Sulfur metabolism; hydrogen sulfide biosynthesis; sulfite from sulfate.</text>
</comment>
<evidence type="ECO:0000256" key="4">
    <source>
        <dbReference type="HAMAP-Rule" id="MF_00063"/>
    </source>
</evidence>
<keyword evidence="7" id="KW-1185">Reference proteome</keyword>
<evidence type="ECO:0000256" key="3">
    <source>
        <dbReference type="ARBA" id="ARBA00024327"/>
    </source>
</evidence>
<dbReference type="NCBIfam" id="NF002537">
    <property type="entry name" value="PRK02090.1"/>
    <property type="match status" value="1"/>
</dbReference>
<dbReference type="InterPro" id="IPR004511">
    <property type="entry name" value="PAPS/APS_Rdtase"/>
</dbReference>
<organism evidence="6 7">
    <name type="scientific">Agromyces tardus</name>
    <dbReference type="NCBI Taxonomy" id="2583849"/>
    <lineage>
        <taxon>Bacteria</taxon>
        <taxon>Bacillati</taxon>
        <taxon>Actinomycetota</taxon>
        <taxon>Actinomycetes</taxon>
        <taxon>Micrococcales</taxon>
        <taxon>Microbacteriaceae</taxon>
        <taxon>Agromyces</taxon>
    </lineage>
</organism>
<protein>
    <recommendedName>
        <fullName evidence="4">Adenosine 5'-phosphosulfate reductase</fullName>
        <shortName evidence="4">APS reductase</shortName>
        <ecNumber evidence="4">1.8.4.10</ecNumber>
    </recommendedName>
    <alternativeName>
        <fullName evidence="4">5'-adenylylsulfate reductase</fullName>
    </alternativeName>
    <alternativeName>
        <fullName evidence="4">Thioredoxin-dependent 5'-adenylylsulfate reductase</fullName>
    </alternativeName>
</protein>
<proteinExistence type="inferred from homology"/>
<evidence type="ECO:0000313" key="6">
    <source>
        <dbReference type="EMBL" id="RNB51229.1"/>
    </source>
</evidence>
<name>A0A3M8AJK6_9MICO</name>
<feature type="active site" description="Nucleophile; cysteine thiosulfonate intermediate" evidence="4">
    <location>
        <position position="301"/>
    </location>
</feature>
<dbReference type="GO" id="GO:0046872">
    <property type="term" value="F:metal ion binding"/>
    <property type="evidence" value="ECO:0007669"/>
    <property type="project" value="UniProtKB-KW"/>
</dbReference>
<dbReference type="EMBL" id="RHHB01000004">
    <property type="protein sequence ID" value="RNB51229.1"/>
    <property type="molecule type" value="Genomic_DNA"/>
</dbReference>
<feature type="binding site" evidence="4">
    <location>
        <position position="193"/>
    </location>
    <ligand>
        <name>[4Fe-4S] cluster</name>
        <dbReference type="ChEBI" id="CHEBI:49883"/>
    </ligand>
</feature>
<feature type="binding site" evidence="4">
    <location>
        <position position="192"/>
    </location>
    <ligand>
        <name>[4Fe-4S] cluster</name>
        <dbReference type="ChEBI" id="CHEBI:49883"/>
    </ligand>
</feature>
<dbReference type="NCBIfam" id="TIGR00434">
    <property type="entry name" value="cysH"/>
    <property type="match status" value="1"/>
</dbReference>
<keyword evidence="4" id="KW-0963">Cytoplasm</keyword>
<dbReference type="GO" id="GO:0070814">
    <property type="term" value="P:hydrogen sulfide biosynthetic process"/>
    <property type="evidence" value="ECO:0007669"/>
    <property type="project" value="UniProtKB-UniRule"/>
</dbReference>
<dbReference type="OrthoDB" id="9794018at2"/>
<comment type="subcellular location">
    <subcellularLocation>
        <location evidence="4">Cytoplasm</location>
    </subcellularLocation>
</comment>
<dbReference type="InterPro" id="IPR002500">
    <property type="entry name" value="PAPS_reduct_dom"/>
</dbReference>
<keyword evidence="4" id="KW-0408">Iron</keyword>
<dbReference type="InterPro" id="IPR014729">
    <property type="entry name" value="Rossmann-like_a/b/a_fold"/>
</dbReference>
<comment type="similarity">
    <text evidence="1 4">Belongs to the PAPS reductase family. CysH subfamily.</text>
</comment>
<dbReference type="GO" id="GO:0051539">
    <property type="term" value="F:4 iron, 4 sulfur cluster binding"/>
    <property type="evidence" value="ECO:0007669"/>
    <property type="project" value="UniProtKB-UniRule"/>
</dbReference>
<evidence type="ECO:0000256" key="1">
    <source>
        <dbReference type="ARBA" id="ARBA00009732"/>
    </source>
</evidence>
<gene>
    <name evidence="4" type="primary">cysH</name>
    <name evidence="6" type="ORF">EDM22_04110</name>
</gene>